<feature type="region of interest" description="Disordered" evidence="1">
    <location>
        <begin position="85"/>
        <end position="135"/>
    </location>
</feature>
<reference evidence="2" key="1">
    <citation type="journal article" date="2011" name="Genome Biol.">
        <title>The draft genome of the carcinogenic human liver fluke Clonorchis sinensis.</title>
        <authorList>
            <person name="Wang X."/>
            <person name="Chen W."/>
            <person name="Huang Y."/>
            <person name="Sun J."/>
            <person name="Men J."/>
            <person name="Liu H."/>
            <person name="Luo F."/>
            <person name="Guo L."/>
            <person name="Lv X."/>
            <person name="Deng C."/>
            <person name="Zhou C."/>
            <person name="Fan Y."/>
            <person name="Li X."/>
            <person name="Huang L."/>
            <person name="Hu Y."/>
            <person name="Liang C."/>
            <person name="Hu X."/>
            <person name="Xu J."/>
            <person name="Yu X."/>
        </authorList>
    </citation>
    <scope>NUCLEOTIDE SEQUENCE [LARGE SCALE GENOMIC DNA]</scope>
    <source>
        <strain evidence="2">Henan</strain>
    </source>
</reference>
<dbReference type="AlphaFoldDB" id="H2KRI3"/>
<reference key="2">
    <citation type="submission" date="2011-10" db="EMBL/GenBank/DDBJ databases">
        <title>The genome and transcriptome sequence of Clonorchis sinensis provide insights into the carcinogenic liver fluke.</title>
        <authorList>
            <person name="Wang X."/>
            <person name="Huang Y."/>
            <person name="Chen W."/>
            <person name="Liu H."/>
            <person name="Guo L."/>
            <person name="Chen Y."/>
            <person name="Luo F."/>
            <person name="Zhou W."/>
            <person name="Sun J."/>
            <person name="Mao Q."/>
            <person name="Liang P."/>
            <person name="Zhou C."/>
            <person name="Tian Y."/>
            <person name="Men J."/>
            <person name="Lv X."/>
            <person name="Huang L."/>
            <person name="Zhou J."/>
            <person name="Hu Y."/>
            <person name="Li R."/>
            <person name="Zhang F."/>
            <person name="Lei H."/>
            <person name="Li X."/>
            <person name="Hu X."/>
            <person name="Liang C."/>
            <person name="Xu J."/>
            <person name="Wu Z."/>
            <person name="Yu X."/>
        </authorList>
    </citation>
    <scope>NUCLEOTIDE SEQUENCE</scope>
    <source>
        <strain>Henan</strain>
    </source>
</reference>
<proteinExistence type="predicted"/>
<evidence type="ECO:0000256" key="1">
    <source>
        <dbReference type="SAM" id="MobiDB-lite"/>
    </source>
</evidence>
<gene>
    <name evidence="2" type="ORF">CLF_106437</name>
</gene>
<organism evidence="2 3">
    <name type="scientific">Clonorchis sinensis</name>
    <name type="common">Chinese liver fluke</name>
    <dbReference type="NCBI Taxonomy" id="79923"/>
    <lineage>
        <taxon>Eukaryota</taxon>
        <taxon>Metazoa</taxon>
        <taxon>Spiralia</taxon>
        <taxon>Lophotrochozoa</taxon>
        <taxon>Platyhelminthes</taxon>
        <taxon>Trematoda</taxon>
        <taxon>Digenea</taxon>
        <taxon>Opisthorchiida</taxon>
        <taxon>Opisthorchiata</taxon>
        <taxon>Opisthorchiidae</taxon>
        <taxon>Clonorchis</taxon>
    </lineage>
</organism>
<keyword evidence="3" id="KW-1185">Reference proteome</keyword>
<feature type="compositionally biased region" description="Polar residues" evidence="1">
    <location>
        <begin position="95"/>
        <end position="111"/>
    </location>
</feature>
<name>H2KRI3_CLOSI</name>
<dbReference type="EMBL" id="DF143173">
    <property type="protein sequence ID" value="GAA38291.2"/>
    <property type="molecule type" value="Genomic_DNA"/>
</dbReference>
<dbReference type="Proteomes" id="UP000008909">
    <property type="component" value="Unassembled WGS sequence"/>
</dbReference>
<evidence type="ECO:0000313" key="3">
    <source>
        <dbReference type="Proteomes" id="UP000008909"/>
    </source>
</evidence>
<evidence type="ECO:0000313" key="2">
    <source>
        <dbReference type="EMBL" id="GAA38291.2"/>
    </source>
</evidence>
<sequence length="310" mass="34201">MVRYTDKICDKKDLDERQTSSPSRDELVADHNPVSWYIRKQEYRPHIMDGYLPVGKAREEINFRTKVTAVLTETSCQALRRIHAMEEPGDKDSSSRVGNTYRLSDCGNTDNRYGAVQKPKGSIGGGAPIDPHNRTNRYHNEGECFSSIVNERPSKLVGVDSPAAFDTNQLSDERPASQIKCGFSHECVAVGLTDETRTPQSSSDKRLLVVRDLKTALEMNALSGLDGTRQSDLRPSANQLNESLTVIQYKNRCPFLLSAHALTDLGSDAGNDISCRDLSGILPLARDANAVILADDMDTPVGHLSFMEST</sequence>
<protein>
    <submittedName>
        <fullName evidence="2">Uncharacterized protein</fullName>
    </submittedName>
</protein>
<accession>H2KRI3</accession>
<feature type="compositionally biased region" description="Basic and acidic residues" evidence="1">
    <location>
        <begin position="85"/>
        <end position="94"/>
    </location>
</feature>